<dbReference type="PANTHER" id="PTHR48475">
    <property type="entry name" value="RIBONUCLEASE H"/>
    <property type="match status" value="1"/>
</dbReference>
<dbReference type="InterPro" id="IPR012337">
    <property type="entry name" value="RNaseH-like_sf"/>
</dbReference>
<dbReference type="PANTHER" id="PTHR48475:SF2">
    <property type="entry name" value="RIBONUCLEASE H"/>
    <property type="match status" value="1"/>
</dbReference>
<gene>
    <name evidence="1" type="ORF">Tco_0706204</name>
</gene>
<dbReference type="EMBL" id="BQNB010010149">
    <property type="protein sequence ID" value="GJS73363.1"/>
    <property type="molecule type" value="Genomic_DNA"/>
</dbReference>
<keyword evidence="1" id="KW-0695">RNA-directed DNA polymerase</keyword>
<sequence length="414" mass="47364">MVRYLEKAKTLISKFKIFSIEQIPRSDNKKADALSKIASTSFAHLTKQVLVEVLKEKSIEETEILLAAVEEEGHSWMTPLLEYLTDGTLPAEVKKARSIRIKSRQYVVINGVLYRKSFLKPWLRCVGPLQAEYVEGKFMKAPVACIVAKALRSGYYWMTMHKDTLSIIQKCKDCQVHRSVPKNPQQKLTPITSPWPSYKWGIDISGPFPEAQGKIKKFVWDNIVYRFGLPGEIISDNGNQFRDNPFKDWCEKLNVKQRLGGDNKNWVEELPHVLWAHRTEIKSSNGHTPFSLTYGTEAVIPVEIEKPSLRCEKIDPAMNDEDLLLNLDILEEMREKAAIQEAKSKAKIKRSYNVKVLNIIFKPGDFVYRNNEASHAREGEKLGPKWEGLYEVVEALDNGAYKIRNDSGDILPRT</sequence>
<dbReference type="InterPro" id="IPR036397">
    <property type="entry name" value="RNaseH_sf"/>
</dbReference>
<dbReference type="Gene3D" id="3.30.420.10">
    <property type="entry name" value="Ribonuclease H-like superfamily/Ribonuclease H"/>
    <property type="match status" value="2"/>
</dbReference>
<reference evidence="1" key="2">
    <citation type="submission" date="2022-01" db="EMBL/GenBank/DDBJ databases">
        <authorList>
            <person name="Yamashiro T."/>
            <person name="Shiraishi A."/>
            <person name="Satake H."/>
            <person name="Nakayama K."/>
        </authorList>
    </citation>
    <scope>NUCLEOTIDE SEQUENCE</scope>
</reference>
<protein>
    <submittedName>
        <fullName evidence="1">Reverse transcriptase domain-containing protein</fullName>
    </submittedName>
</protein>
<dbReference type="Gene3D" id="1.10.340.70">
    <property type="match status" value="1"/>
</dbReference>
<dbReference type="SUPFAM" id="SSF53098">
    <property type="entry name" value="Ribonuclease H-like"/>
    <property type="match status" value="1"/>
</dbReference>
<dbReference type="GO" id="GO:0003964">
    <property type="term" value="F:RNA-directed DNA polymerase activity"/>
    <property type="evidence" value="ECO:0007669"/>
    <property type="project" value="UniProtKB-KW"/>
</dbReference>
<proteinExistence type="predicted"/>
<organism evidence="1 2">
    <name type="scientific">Tanacetum coccineum</name>
    <dbReference type="NCBI Taxonomy" id="301880"/>
    <lineage>
        <taxon>Eukaryota</taxon>
        <taxon>Viridiplantae</taxon>
        <taxon>Streptophyta</taxon>
        <taxon>Embryophyta</taxon>
        <taxon>Tracheophyta</taxon>
        <taxon>Spermatophyta</taxon>
        <taxon>Magnoliopsida</taxon>
        <taxon>eudicotyledons</taxon>
        <taxon>Gunneridae</taxon>
        <taxon>Pentapetalae</taxon>
        <taxon>asterids</taxon>
        <taxon>campanulids</taxon>
        <taxon>Asterales</taxon>
        <taxon>Asteraceae</taxon>
        <taxon>Asteroideae</taxon>
        <taxon>Anthemideae</taxon>
        <taxon>Anthemidinae</taxon>
        <taxon>Tanacetum</taxon>
    </lineage>
</organism>
<comment type="caution">
    <text evidence="1">The sequence shown here is derived from an EMBL/GenBank/DDBJ whole genome shotgun (WGS) entry which is preliminary data.</text>
</comment>
<evidence type="ECO:0000313" key="1">
    <source>
        <dbReference type="EMBL" id="GJS73363.1"/>
    </source>
</evidence>
<keyword evidence="1" id="KW-0808">Transferase</keyword>
<keyword evidence="2" id="KW-1185">Reference proteome</keyword>
<reference evidence="1" key="1">
    <citation type="journal article" date="2022" name="Int. J. Mol. Sci.">
        <title>Draft Genome of Tanacetum Coccineum: Genomic Comparison of Closely Related Tanacetum-Family Plants.</title>
        <authorList>
            <person name="Yamashiro T."/>
            <person name="Shiraishi A."/>
            <person name="Nakayama K."/>
            <person name="Satake H."/>
        </authorList>
    </citation>
    <scope>NUCLEOTIDE SEQUENCE</scope>
</reference>
<evidence type="ECO:0000313" key="2">
    <source>
        <dbReference type="Proteomes" id="UP001151760"/>
    </source>
</evidence>
<keyword evidence="1" id="KW-0548">Nucleotidyltransferase</keyword>
<accession>A0ABQ4Y6Q6</accession>
<dbReference type="Proteomes" id="UP001151760">
    <property type="component" value="Unassembled WGS sequence"/>
</dbReference>
<name>A0ABQ4Y6Q6_9ASTR</name>